<protein>
    <recommendedName>
        <fullName evidence="1">RNase H type-1 domain-containing protein</fullName>
    </recommendedName>
</protein>
<sequence>MSQDRVEPTTSPSQSLRIHIPNRKVWDDEKLIMCQNGIVWFTDGSKIGDMIGAEVYGNTTRSKLSFTLGSYATVFQAKVYFILSCQLEKPKKGPKGRTTQICLDIQAALLAIESSKVNSRLVLECRKTSIDLASRNRVIPTWVSGHLGVWGNEEADRLAREGSETSGW</sequence>
<dbReference type="PROSITE" id="PS50879">
    <property type="entry name" value="RNASE_H_1"/>
    <property type="match status" value="1"/>
</dbReference>
<proteinExistence type="predicted"/>
<comment type="caution">
    <text evidence="2">The sequence shown here is derived from an EMBL/GenBank/DDBJ whole genome shotgun (WGS) entry which is preliminary data.</text>
</comment>
<dbReference type="InterPro" id="IPR036397">
    <property type="entry name" value="RNaseH_sf"/>
</dbReference>
<dbReference type="Gene3D" id="3.30.420.10">
    <property type="entry name" value="Ribonuclease H-like superfamily/Ribonuclease H"/>
    <property type="match status" value="1"/>
</dbReference>
<keyword evidence="3" id="KW-1185">Reference proteome</keyword>
<evidence type="ECO:0000313" key="2">
    <source>
        <dbReference type="EMBL" id="KAJ8980117.1"/>
    </source>
</evidence>
<name>A0ABQ9JR04_9CUCU</name>
<evidence type="ECO:0000259" key="1">
    <source>
        <dbReference type="PROSITE" id="PS50879"/>
    </source>
</evidence>
<dbReference type="Proteomes" id="UP001162164">
    <property type="component" value="Unassembled WGS sequence"/>
</dbReference>
<dbReference type="EMBL" id="JAPWTJ010000286">
    <property type="protein sequence ID" value="KAJ8980117.1"/>
    <property type="molecule type" value="Genomic_DNA"/>
</dbReference>
<dbReference type="SUPFAM" id="SSF53098">
    <property type="entry name" value="Ribonuclease H-like"/>
    <property type="match status" value="1"/>
</dbReference>
<dbReference type="InterPro" id="IPR012337">
    <property type="entry name" value="RNaseH-like_sf"/>
</dbReference>
<dbReference type="InterPro" id="IPR002156">
    <property type="entry name" value="RNaseH_domain"/>
</dbReference>
<accession>A0ABQ9JR04</accession>
<reference evidence="2" key="1">
    <citation type="journal article" date="2023" name="Insect Mol. Biol.">
        <title>Genome sequencing provides insights into the evolution of gene families encoding plant cell wall-degrading enzymes in longhorned beetles.</title>
        <authorList>
            <person name="Shin N.R."/>
            <person name="Okamura Y."/>
            <person name="Kirsch R."/>
            <person name="Pauchet Y."/>
        </authorList>
    </citation>
    <scope>NUCLEOTIDE SEQUENCE</scope>
    <source>
        <strain evidence="2">MMC_N1</strain>
    </source>
</reference>
<feature type="domain" description="RNase H type-1" evidence="1">
    <location>
        <begin position="34"/>
        <end position="164"/>
    </location>
</feature>
<dbReference type="CDD" id="cd09276">
    <property type="entry name" value="Rnase_HI_RT_non_LTR"/>
    <property type="match status" value="1"/>
</dbReference>
<evidence type="ECO:0000313" key="3">
    <source>
        <dbReference type="Proteomes" id="UP001162164"/>
    </source>
</evidence>
<gene>
    <name evidence="2" type="ORF">NQ317_013552</name>
</gene>
<organism evidence="2 3">
    <name type="scientific">Molorchus minor</name>
    <dbReference type="NCBI Taxonomy" id="1323400"/>
    <lineage>
        <taxon>Eukaryota</taxon>
        <taxon>Metazoa</taxon>
        <taxon>Ecdysozoa</taxon>
        <taxon>Arthropoda</taxon>
        <taxon>Hexapoda</taxon>
        <taxon>Insecta</taxon>
        <taxon>Pterygota</taxon>
        <taxon>Neoptera</taxon>
        <taxon>Endopterygota</taxon>
        <taxon>Coleoptera</taxon>
        <taxon>Polyphaga</taxon>
        <taxon>Cucujiformia</taxon>
        <taxon>Chrysomeloidea</taxon>
        <taxon>Cerambycidae</taxon>
        <taxon>Lamiinae</taxon>
        <taxon>Monochamini</taxon>
        <taxon>Molorchus</taxon>
    </lineage>
</organism>